<dbReference type="Gene3D" id="3.30.700.10">
    <property type="entry name" value="Glycoprotein, Type 4 Pilin"/>
    <property type="match status" value="1"/>
</dbReference>
<evidence type="ECO:0008006" key="5">
    <source>
        <dbReference type="Google" id="ProtNLM"/>
    </source>
</evidence>
<keyword evidence="2" id="KW-0812">Transmembrane</keyword>
<dbReference type="Pfam" id="PF16732">
    <property type="entry name" value="ComP_DUS"/>
    <property type="match status" value="1"/>
</dbReference>
<dbReference type="GO" id="GO:0015628">
    <property type="term" value="P:protein secretion by the type II secretion system"/>
    <property type="evidence" value="ECO:0007669"/>
    <property type="project" value="InterPro"/>
</dbReference>
<dbReference type="PANTHER" id="PTHR30093">
    <property type="entry name" value="GENERAL SECRETION PATHWAY PROTEIN G"/>
    <property type="match status" value="1"/>
</dbReference>
<feature type="transmembrane region" description="Helical" evidence="2">
    <location>
        <begin position="13"/>
        <end position="32"/>
    </location>
</feature>
<proteinExistence type="predicted"/>
<dbReference type="InterPro" id="IPR045584">
    <property type="entry name" value="Pilin-like"/>
</dbReference>
<evidence type="ECO:0000256" key="1">
    <source>
        <dbReference type="ARBA" id="ARBA00022481"/>
    </source>
</evidence>
<dbReference type="InterPro" id="IPR012902">
    <property type="entry name" value="N_methyl_site"/>
</dbReference>
<dbReference type="GO" id="GO:0043683">
    <property type="term" value="P:type IV pilus assembly"/>
    <property type="evidence" value="ECO:0007669"/>
    <property type="project" value="InterPro"/>
</dbReference>
<dbReference type="PATRIC" id="fig|1144672.3.peg.1444"/>
<dbReference type="GO" id="GO:0015627">
    <property type="term" value="C:type II protein secretion system complex"/>
    <property type="evidence" value="ECO:0007669"/>
    <property type="project" value="InterPro"/>
</dbReference>
<dbReference type="HOGENOM" id="CLU_091705_6_2_6"/>
<comment type="caution">
    <text evidence="3">The sequence shown here is derived from an EMBL/GenBank/DDBJ whole genome shotgun (WGS) entry which is preliminary data.</text>
</comment>
<dbReference type="InterPro" id="IPR031982">
    <property type="entry name" value="PilE-like"/>
</dbReference>
<dbReference type="Proteomes" id="UP000013209">
    <property type="component" value="Unassembled WGS sequence"/>
</dbReference>
<protein>
    <recommendedName>
        <fullName evidence="5">Prepilin-type N-terminal cleavage/methylation domain-containing protein</fullName>
    </recommendedName>
</protein>
<dbReference type="PANTHER" id="PTHR30093:SF47">
    <property type="entry name" value="TYPE IV PILUS NON-CORE MINOR PILIN PILE"/>
    <property type="match status" value="1"/>
</dbReference>
<dbReference type="NCBIfam" id="TIGR02532">
    <property type="entry name" value="IV_pilin_GFxxxE"/>
    <property type="match status" value="1"/>
</dbReference>
<dbReference type="STRING" id="1144672.F966_01512"/>
<evidence type="ECO:0000313" key="3">
    <source>
        <dbReference type="EMBL" id="ENV10333.1"/>
    </source>
</evidence>
<keyword evidence="1" id="KW-0488">Methylation</keyword>
<dbReference type="PRINTS" id="PR00813">
    <property type="entry name" value="BCTERIALGSPG"/>
</dbReference>
<dbReference type="EMBL" id="APPH01000006">
    <property type="protein sequence ID" value="ENV10333.1"/>
    <property type="molecule type" value="Genomic_DNA"/>
</dbReference>
<dbReference type="InterPro" id="IPR000983">
    <property type="entry name" value="Bac_GSPG_pilin"/>
</dbReference>
<dbReference type="eggNOG" id="COG4968">
    <property type="taxonomic scope" value="Bacteria"/>
</dbReference>
<evidence type="ECO:0000313" key="4">
    <source>
        <dbReference type="Proteomes" id="UP000013209"/>
    </source>
</evidence>
<keyword evidence="2" id="KW-0472">Membrane</keyword>
<evidence type="ECO:0000256" key="2">
    <source>
        <dbReference type="SAM" id="Phobius"/>
    </source>
</evidence>
<dbReference type="Pfam" id="PF07963">
    <property type="entry name" value="N_methyl"/>
    <property type="match status" value="1"/>
</dbReference>
<dbReference type="AlphaFoldDB" id="N8XSC3"/>
<reference evidence="3 4" key="1">
    <citation type="submission" date="2013-02" db="EMBL/GenBank/DDBJ databases">
        <title>The Genome Sequence of Acinetobacter sp. CIP 56.2.</title>
        <authorList>
            <consortium name="The Broad Institute Genome Sequencing Platform"/>
            <consortium name="The Broad Institute Genome Sequencing Center for Infectious Disease"/>
            <person name="Cerqueira G."/>
            <person name="Feldgarden M."/>
            <person name="Courvalin P."/>
            <person name="Perichon B."/>
            <person name="Grillot-Courvalin C."/>
            <person name="Clermont D."/>
            <person name="Rocha E."/>
            <person name="Yoon E.-J."/>
            <person name="Nemec A."/>
            <person name="Walker B."/>
            <person name="Young S.K."/>
            <person name="Zeng Q."/>
            <person name="Gargeya S."/>
            <person name="Fitzgerald M."/>
            <person name="Haas B."/>
            <person name="Abouelleil A."/>
            <person name="Alvarado L."/>
            <person name="Arachchi H.M."/>
            <person name="Berlin A.M."/>
            <person name="Chapman S.B."/>
            <person name="Dewar J."/>
            <person name="Goldberg J."/>
            <person name="Griggs A."/>
            <person name="Gujja S."/>
            <person name="Hansen M."/>
            <person name="Howarth C."/>
            <person name="Imamovic A."/>
            <person name="Larimer J."/>
            <person name="McCowan C."/>
            <person name="Murphy C."/>
            <person name="Neiman D."/>
            <person name="Pearson M."/>
            <person name="Priest M."/>
            <person name="Roberts A."/>
            <person name="Saif S."/>
            <person name="Shea T."/>
            <person name="Sisk P."/>
            <person name="Sykes S."/>
            <person name="Wortman J."/>
            <person name="Nusbaum C."/>
            <person name="Birren B."/>
        </authorList>
    </citation>
    <scope>NUCLEOTIDE SEQUENCE [LARGE SCALE GENOMIC DNA]</scope>
    <source>
        <strain evidence="3 4">CIP 56.2</strain>
    </source>
</reference>
<organism evidence="3 4">
    <name type="scientific">Acinetobacter higginsii</name>
    <dbReference type="NCBI Taxonomy" id="70347"/>
    <lineage>
        <taxon>Bacteria</taxon>
        <taxon>Pseudomonadati</taxon>
        <taxon>Pseudomonadota</taxon>
        <taxon>Gammaproteobacteria</taxon>
        <taxon>Moraxellales</taxon>
        <taxon>Moraxellaceae</taxon>
        <taxon>Acinetobacter</taxon>
    </lineage>
</organism>
<sequence>MVIKNNGFTLMEVMIVVAIIAILAAIAYPSYVSHKIKTDRTSAQAEMLQIASTLANFRMANNNYTGRTVTNIYGAATIPRTQPLYDISLTDVDGTVLTAPSAKVRTWLLIAKPKAGTTQANNGWICLNDQGQRSWQKGTTACNLSASSNWDGR</sequence>
<accession>N8XSC3</accession>
<name>N8XSC3_9GAMM</name>
<dbReference type="SUPFAM" id="SSF54523">
    <property type="entry name" value="Pili subunits"/>
    <property type="match status" value="1"/>
</dbReference>
<keyword evidence="2" id="KW-1133">Transmembrane helix</keyword>
<gene>
    <name evidence="3" type="ORF">F966_01512</name>
</gene>